<dbReference type="AlphaFoldDB" id="A0A1Q8CST2"/>
<proteinExistence type="predicted"/>
<keyword evidence="2" id="KW-1133">Transmembrane helix</keyword>
<evidence type="ECO:0000256" key="2">
    <source>
        <dbReference type="SAM" id="Phobius"/>
    </source>
</evidence>
<dbReference type="Pfam" id="PF08044">
    <property type="entry name" value="DUF1707"/>
    <property type="match status" value="1"/>
</dbReference>
<evidence type="ECO:0000259" key="3">
    <source>
        <dbReference type="Pfam" id="PF08044"/>
    </source>
</evidence>
<evidence type="ECO:0000256" key="1">
    <source>
        <dbReference type="SAM" id="MobiDB-lite"/>
    </source>
</evidence>
<feature type="transmembrane region" description="Helical" evidence="2">
    <location>
        <begin position="86"/>
        <end position="105"/>
    </location>
</feature>
<keyword evidence="2" id="KW-0472">Membrane</keyword>
<feature type="region of interest" description="Disordered" evidence="1">
    <location>
        <begin position="1"/>
        <end position="22"/>
    </location>
</feature>
<evidence type="ECO:0000313" key="4">
    <source>
        <dbReference type="EMBL" id="OLF17396.1"/>
    </source>
</evidence>
<dbReference type="EMBL" id="MSIE01000018">
    <property type="protein sequence ID" value="OLF17396.1"/>
    <property type="molecule type" value="Genomic_DNA"/>
</dbReference>
<feature type="domain" description="DUF1707" evidence="3">
    <location>
        <begin position="15"/>
        <end position="67"/>
    </location>
</feature>
<reference evidence="4 5" key="1">
    <citation type="submission" date="2016-12" db="EMBL/GenBank/DDBJ databases">
        <title>The draft genome sequence of Actinophytocola sp. 11-183.</title>
        <authorList>
            <person name="Wang W."/>
            <person name="Yuan L."/>
        </authorList>
    </citation>
    <scope>NUCLEOTIDE SEQUENCE [LARGE SCALE GENOMIC DNA]</scope>
    <source>
        <strain evidence="4 5">11-183</strain>
    </source>
</reference>
<accession>A0A1Q8CST2</accession>
<dbReference type="STRING" id="1912961.BU204_12225"/>
<gene>
    <name evidence="4" type="ORF">BU204_12225</name>
</gene>
<dbReference type="InterPro" id="IPR012551">
    <property type="entry name" value="DUF1707_SHOCT-like"/>
</dbReference>
<dbReference type="Proteomes" id="UP000185596">
    <property type="component" value="Unassembled WGS sequence"/>
</dbReference>
<comment type="caution">
    <text evidence="4">The sequence shown here is derived from an EMBL/GenBank/DDBJ whole genome shotgun (WGS) entry which is preliminary data.</text>
</comment>
<evidence type="ECO:0000313" key="5">
    <source>
        <dbReference type="Proteomes" id="UP000185596"/>
    </source>
</evidence>
<organism evidence="4 5">
    <name type="scientific">Actinophytocola xanthii</name>
    <dbReference type="NCBI Taxonomy" id="1912961"/>
    <lineage>
        <taxon>Bacteria</taxon>
        <taxon>Bacillati</taxon>
        <taxon>Actinomycetota</taxon>
        <taxon>Actinomycetes</taxon>
        <taxon>Pseudonocardiales</taxon>
        <taxon>Pseudonocardiaceae</taxon>
    </lineage>
</organism>
<keyword evidence="2" id="KW-0812">Transmembrane</keyword>
<dbReference type="RefSeq" id="WP_075125771.1">
    <property type="nucleotide sequence ID" value="NZ_MSIE01000018.1"/>
</dbReference>
<keyword evidence="5" id="KW-1185">Reference proteome</keyword>
<name>A0A1Q8CST2_9PSEU</name>
<protein>
    <recommendedName>
        <fullName evidence="3">DUF1707 domain-containing protein</fullName>
    </recommendedName>
</protein>
<feature type="transmembrane region" description="Helical" evidence="2">
    <location>
        <begin position="111"/>
        <end position="132"/>
    </location>
</feature>
<sequence length="151" mass="16418">MNEPRGTTPESTAPVRASDAERERVAAAVSDAAGEGRLSLAEAEERMNLIYASTYRHELERFVADLPAASAPAPPARRPVVAPGRLRVHVTVAAVLSVFLVLRWVASGVPFFWPAGPMLLLWGTVFAHAAYLRGGGRAVRQWRPPPWGVER</sequence>
<dbReference type="OrthoDB" id="3625082at2"/>